<dbReference type="AlphaFoldDB" id="A0A0D7BEQ3"/>
<reference evidence="1 2" key="1">
    <citation type="journal article" date="2015" name="Fungal Genet. Biol.">
        <title>Evolution of novel wood decay mechanisms in Agaricales revealed by the genome sequences of Fistulina hepatica and Cylindrobasidium torrendii.</title>
        <authorList>
            <person name="Floudas D."/>
            <person name="Held B.W."/>
            <person name="Riley R."/>
            <person name="Nagy L.G."/>
            <person name="Koehler G."/>
            <person name="Ransdell A.S."/>
            <person name="Younus H."/>
            <person name="Chow J."/>
            <person name="Chiniquy J."/>
            <person name="Lipzen A."/>
            <person name="Tritt A."/>
            <person name="Sun H."/>
            <person name="Haridas S."/>
            <person name="LaButti K."/>
            <person name="Ohm R.A."/>
            <person name="Kues U."/>
            <person name="Blanchette R.A."/>
            <person name="Grigoriev I.V."/>
            <person name="Minto R.E."/>
            <person name="Hibbett D.S."/>
        </authorList>
    </citation>
    <scope>NUCLEOTIDE SEQUENCE [LARGE SCALE GENOMIC DNA]</scope>
    <source>
        <strain evidence="1 2">FP15055 ss-10</strain>
    </source>
</reference>
<sequence>MNENTRITRLSFCCIDCRPKIDFGKTEAFDDWWSGRPRCAWLDPLFVIRHCVMSDDRCATFALLLFQVVSWPGRSGFGRVEAVDSLEGARAMKANQVHNGWNKELECYSPRLDWLGWWGLTNDVKETTVRG</sequence>
<evidence type="ECO:0000313" key="2">
    <source>
        <dbReference type="Proteomes" id="UP000054007"/>
    </source>
</evidence>
<dbReference type="EMBL" id="KN880510">
    <property type="protein sequence ID" value="KIY68076.1"/>
    <property type="molecule type" value="Genomic_DNA"/>
</dbReference>
<name>A0A0D7BEQ3_9AGAR</name>
<evidence type="ECO:0000313" key="1">
    <source>
        <dbReference type="EMBL" id="KIY68076.1"/>
    </source>
</evidence>
<proteinExistence type="predicted"/>
<gene>
    <name evidence="1" type="ORF">CYLTODRAFT_421930</name>
</gene>
<accession>A0A0D7BEQ3</accession>
<organism evidence="1 2">
    <name type="scientific">Cylindrobasidium torrendii FP15055 ss-10</name>
    <dbReference type="NCBI Taxonomy" id="1314674"/>
    <lineage>
        <taxon>Eukaryota</taxon>
        <taxon>Fungi</taxon>
        <taxon>Dikarya</taxon>
        <taxon>Basidiomycota</taxon>
        <taxon>Agaricomycotina</taxon>
        <taxon>Agaricomycetes</taxon>
        <taxon>Agaricomycetidae</taxon>
        <taxon>Agaricales</taxon>
        <taxon>Marasmiineae</taxon>
        <taxon>Physalacriaceae</taxon>
        <taxon>Cylindrobasidium</taxon>
    </lineage>
</organism>
<keyword evidence="2" id="KW-1185">Reference proteome</keyword>
<dbReference type="Proteomes" id="UP000054007">
    <property type="component" value="Unassembled WGS sequence"/>
</dbReference>
<protein>
    <submittedName>
        <fullName evidence="1">Uncharacterized protein</fullName>
    </submittedName>
</protein>